<protein>
    <submittedName>
        <fullName evidence="1">Uncharacterized protein</fullName>
    </submittedName>
</protein>
<proteinExistence type="predicted"/>
<gene>
    <name evidence="1" type="ORF">BDN72DRAFT_906217</name>
</gene>
<dbReference type="Proteomes" id="UP000308600">
    <property type="component" value="Unassembled WGS sequence"/>
</dbReference>
<reference evidence="1 2" key="1">
    <citation type="journal article" date="2019" name="Nat. Ecol. Evol.">
        <title>Megaphylogeny resolves global patterns of mushroom evolution.</title>
        <authorList>
            <person name="Varga T."/>
            <person name="Krizsan K."/>
            <person name="Foldi C."/>
            <person name="Dima B."/>
            <person name="Sanchez-Garcia M."/>
            <person name="Sanchez-Ramirez S."/>
            <person name="Szollosi G.J."/>
            <person name="Szarkandi J.G."/>
            <person name="Papp V."/>
            <person name="Albert L."/>
            <person name="Andreopoulos W."/>
            <person name="Angelini C."/>
            <person name="Antonin V."/>
            <person name="Barry K.W."/>
            <person name="Bougher N.L."/>
            <person name="Buchanan P."/>
            <person name="Buyck B."/>
            <person name="Bense V."/>
            <person name="Catcheside P."/>
            <person name="Chovatia M."/>
            <person name="Cooper J."/>
            <person name="Damon W."/>
            <person name="Desjardin D."/>
            <person name="Finy P."/>
            <person name="Geml J."/>
            <person name="Haridas S."/>
            <person name="Hughes K."/>
            <person name="Justo A."/>
            <person name="Karasinski D."/>
            <person name="Kautmanova I."/>
            <person name="Kiss B."/>
            <person name="Kocsube S."/>
            <person name="Kotiranta H."/>
            <person name="LaButti K.M."/>
            <person name="Lechner B.E."/>
            <person name="Liimatainen K."/>
            <person name="Lipzen A."/>
            <person name="Lukacs Z."/>
            <person name="Mihaltcheva S."/>
            <person name="Morgado L.N."/>
            <person name="Niskanen T."/>
            <person name="Noordeloos M.E."/>
            <person name="Ohm R.A."/>
            <person name="Ortiz-Santana B."/>
            <person name="Ovrebo C."/>
            <person name="Racz N."/>
            <person name="Riley R."/>
            <person name="Savchenko A."/>
            <person name="Shiryaev A."/>
            <person name="Soop K."/>
            <person name="Spirin V."/>
            <person name="Szebenyi C."/>
            <person name="Tomsovsky M."/>
            <person name="Tulloss R.E."/>
            <person name="Uehling J."/>
            <person name="Grigoriev I.V."/>
            <person name="Vagvolgyi C."/>
            <person name="Papp T."/>
            <person name="Martin F.M."/>
            <person name="Miettinen O."/>
            <person name="Hibbett D.S."/>
            <person name="Nagy L.G."/>
        </authorList>
    </citation>
    <scope>NUCLEOTIDE SEQUENCE [LARGE SCALE GENOMIC DNA]</scope>
    <source>
        <strain evidence="1 2">NL-1719</strain>
    </source>
</reference>
<sequence length="528" mass="58979">MSQTQELDRVFPRPAMAKTTPTPFESLRFSPVGLYDLRRNLSTFPTSPGLFRRNTQRFLTSDIAWFSGGACNDGNHQTSLNSFHQSFHDLRTELPPSGGRHDSRRSAAWKDMDEKVRHAVFDLTTCWDRAFGGSTIVIHVEGTLQPGAPVEPEYIRAYTYLPPITPNIPEAHKPIVEMVQVFIRHVGIPSAHRFRDAAEATGWQFTSSTRNPVPYESTLTLPQPVHPSSLERIFFGASIPPAQNVAQLSDTLSSTTLDDSDDSESEATSPSTPRTNRFPSNFPSTSRTNEFPSTSRTNEFPSTSRTNRFPSTPRTNRFPSTPQNHRSPATPRSNTPVQASIGGLIDSLYAENEQLSKLVHSLQQENSELAEQIRFFECQHAPSAQHHTPKSPGQNRHFSTTPGPSSSSYTPNRGVYPHFTFFLPANPVLNLFILGQPFQPQRPYGVSKPDQPMFSGPGTFNSLSLRGPVPETPHVDKIPMEDALRQHILYMLLSHPPTSWLDLLQPYSLPASFVLKLVNAMNKDHAQF</sequence>
<evidence type="ECO:0000313" key="1">
    <source>
        <dbReference type="EMBL" id="TFK59016.1"/>
    </source>
</evidence>
<accession>A0ACD3A021</accession>
<organism evidence="1 2">
    <name type="scientific">Pluteus cervinus</name>
    <dbReference type="NCBI Taxonomy" id="181527"/>
    <lineage>
        <taxon>Eukaryota</taxon>
        <taxon>Fungi</taxon>
        <taxon>Dikarya</taxon>
        <taxon>Basidiomycota</taxon>
        <taxon>Agaricomycotina</taxon>
        <taxon>Agaricomycetes</taxon>
        <taxon>Agaricomycetidae</taxon>
        <taxon>Agaricales</taxon>
        <taxon>Pluteineae</taxon>
        <taxon>Pluteaceae</taxon>
        <taxon>Pluteus</taxon>
    </lineage>
</organism>
<name>A0ACD3A021_9AGAR</name>
<evidence type="ECO:0000313" key="2">
    <source>
        <dbReference type="Proteomes" id="UP000308600"/>
    </source>
</evidence>
<keyword evidence="2" id="KW-1185">Reference proteome</keyword>
<dbReference type="EMBL" id="ML209106">
    <property type="protein sequence ID" value="TFK59016.1"/>
    <property type="molecule type" value="Genomic_DNA"/>
</dbReference>